<sequence>MPRLSEYQVNELIINLYQGVVHGGHWQYWLETFLQDAGSDAGWVTLVDKQTLAADSLADVGFEGIADYNRYYHDKDMVAEALMVNRELKEGRFYAIQEVVDFEDYLSSEIYNDFNADHGILHLCGGYASLPGSDKVFRLSFFRGADKAPFNTDFVRRLDLLMPHLTQTLQLDELSRYHLQCRTGPFRHLDEMKVGAVVCDASGRVRSFNAEAETLLLENGIGKICGGRLELSDHQQQQALQQALYRACNIVDEHSVPQLSPLMLGSRSSPLEALVRPWCVSSHSFEDASLNAVVLLRSHHQTDHLSLSLMQRQMGLSARELDVAQYVARGLDARSIAHECFVAETTVRTHIQSLLRKFNVHSQQQLIARLHDPLLALAGHPNLPPSR</sequence>
<proteinExistence type="predicted"/>
<dbReference type="InterPro" id="IPR000792">
    <property type="entry name" value="Tscrpt_reg_LuxR_C"/>
</dbReference>
<dbReference type="CDD" id="cd06170">
    <property type="entry name" value="LuxR_C_like"/>
    <property type="match status" value="1"/>
</dbReference>
<reference evidence="6" key="1">
    <citation type="submission" date="2016-10" db="EMBL/GenBank/DDBJ databases">
        <authorList>
            <person name="Varghese N."/>
            <person name="Submissions S."/>
        </authorList>
    </citation>
    <scope>NUCLEOTIDE SEQUENCE [LARGE SCALE GENOMIC DNA]</scope>
    <source>
        <strain evidence="6">DSM 23317</strain>
    </source>
</reference>
<dbReference type="Proteomes" id="UP000199527">
    <property type="component" value="Unassembled WGS sequence"/>
</dbReference>
<dbReference type="SUPFAM" id="SSF46894">
    <property type="entry name" value="C-terminal effector domain of the bipartite response regulators"/>
    <property type="match status" value="1"/>
</dbReference>
<dbReference type="GO" id="GO:0006355">
    <property type="term" value="P:regulation of DNA-templated transcription"/>
    <property type="evidence" value="ECO:0007669"/>
    <property type="project" value="InterPro"/>
</dbReference>
<dbReference type="RefSeq" id="WP_090361457.1">
    <property type="nucleotide sequence ID" value="NZ_FNEM01000002.1"/>
</dbReference>
<dbReference type="Pfam" id="PF00196">
    <property type="entry name" value="GerE"/>
    <property type="match status" value="1"/>
</dbReference>
<evidence type="ECO:0000313" key="6">
    <source>
        <dbReference type="Proteomes" id="UP000199527"/>
    </source>
</evidence>
<dbReference type="InterPro" id="IPR036388">
    <property type="entry name" value="WH-like_DNA-bd_sf"/>
</dbReference>
<dbReference type="PRINTS" id="PR00038">
    <property type="entry name" value="HTHLUXR"/>
</dbReference>
<evidence type="ECO:0000256" key="2">
    <source>
        <dbReference type="ARBA" id="ARBA00023125"/>
    </source>
</evidence>
<dbReference type="EMBL" id="FNEM01000002">
    <property type="protein sequence ID" value="SDI53386.1"/>
    <property type="molecule type" value="Genomic_DNA"/>
</dbReference>
<dbReference type="GO" id="GO:0003677">
    <property type="term" value="F:DNA binding"/>
    <property type="evidence" value="ECO:0007669"/>
    <property type="project" value="UniProtKB-KW"/>
</dbReference>
<keyword evidence="3" id="KW-0804">Transcription</keyword>
<organism evidence="5 6">
    <name type="scientific">Ferrimonas sediminum</name>
    <dbReference type="NCBI Taxonomy" id="718193"/>
    <lineage>
        <taxon>Bacteria</taxon>
        <taxon>Pseudomonadati</taxon>
        <taxon>Pseudomonadota</taxon>
        <taxon>Gammaproteobacteria</taxon>
        <taxon>Alteromonadales</taxon>
        <taxon>Ferrimonadaceae</taxon>
        <taxon>Ferrimonas</taxon>
    </lineage>
</organism>
<dbReference type="PANTHER" id="PTHR44688:SF16">
    <property type="entry name" value="DNA-BINDING TRANSCRIPTIONAL ACTIVATOR DEVR_DOSR"/>
    <property type="match status" value="1"/>
</dbReference>
<keyword evidence="6" id="KW-1185">Reference proteome</keyword>
<dbReference type="PANTHER" id="PTHR44688">
    <property type="entry name" value="DNA-BINDING TRANSCRIPTIONAL ACTIVATOR DEVR_DOSR"/>
    <property type="match status" value="1"/>
</dbReference>
<dbReference type="Gene3D" id="1.10.10.10">
    <property type="entry name" value="Winged helix-like DNA-binding domain superfamily/Winged helix DNA-binding domain"/>
    <property type="match status" value="1"/>
</dbReference>
<name>A0A1G8LCP3_9GAMM</name>
<dbReference type="PROSITE" id="PS50043">
    <property type="entry name" value="HTH_LUXR_2"/>
    <property type="match status" value="1"/>
</dbReference>
<evidence type="ECO:0000256" key="1">
    <source>
        <dbReference type="ARBA" id="ARBA00023015"/>
    </source>
</evidence>
<evidence type="ECO:0000259" key="4">
    <source>
        <dbReference type="PROSITE" id="PS50043"/>
    </source>
</evidence>
<gene>
    <name evidence="5" type="ORF">SAMN04488540_10221</name>
</gene>
<dbReference type="AlphaFoldDB" id="A0A1G8LCP3"/>
<keyword evidence="1" id="KW-0805">Transcription regulation</keyword>
<evidence type="ECO:0000256" key="3">
    <source>
        <dbReference type="ARBA" id="ARBA00023163"/>
    </source>
</evidence>
<protein>
    <submittedName>
        <fullName evidence="5">Regulatory protein, luxR family</fullName>
    </submittedName>
</protein>
<dbReference type="OrthoDB" id="1123107at2"/>
<feature type="domain" description="HTH luxR-type" evidence="4">
    <location>
        <begin position="309"/>
        <end position="374"/>
    </location>
</feature>
<evidence type="ECO:0000313" key="5">
    <source>
        <dbReference type="EMBL" id="SDI53386.1"/>
    </source>
</evidence>
<keyword evidence="2" id="KW-0238">DNA-binding</keyword>
<dbReference type="SMART" id="SM00421">
    <property type="entry name" value="HTH_LUXR"/>
    <property type="match status" value="1"/>
</dbReference>
<dbReference type="PROSITE" id="PS00622">
    <property type="entry name" value="HTH_LUXR_1"/>
    <property type="match status" value="1"/>
</dbReference>
<dbReference type="InterPro" id="IPR016032">
    <property type="entry name" value="Sig_transdc_resp-reg_C-effctor"/>
</dbReference>
<accession>A0A1G8LCP3</accession>